<accession>A0A9D1V2F8</accession>
<reference evidence="3" key="1">
    <citation type="journal article" date="2021" name="PeerJ">
        <title>Extensive microbial diversity within the chicken gut microbiome revealed by metagenomics and culture.</title>
        <authorList>
            <person name="Gilroy R."/>
            <person name="Ravi A."/>
            <person name="Getino M."/>
            <person name="Pursley I."/>
            <person name="Horton D.L."/>
            <person name="Alikhan N.F."/>
            <person name="Baker D."/>
            <person name="Gharbi K."/>
            <person name="Hall N."/>
            <person name="Watson M."/>
            <person name="Adriaenssens E.M."/>
            <person name="Foster-Nyarko E."/>
            <person name="Jarju S."/>
            <person name="Secka A."/>
            <person name="Antonio M."/>
            <person name="Oren A."/>
            <person name="Chaudhuri R.R."/>
            <person name="La Ragione R."/>
            <person name="Hildebrand F."/>
            <person name="Pallen M.J."/>
        </authorList>
    </citation>
    <scope>NUCLEOTIDE SEQUENCE</scope>
    <source>
        <strain evidence="3">2239</strain>
    </source>
</reference>
<gene>
    <name evidence="3" type="ORF">H9865_01815</name>
</gene>
<sequence>MASARYTLNIKPEDLKPDEPRQPTRKEKAANWWYYHRLHVGIAAAVLAVVVWLAADFFGRTLPDYQITLVTEQYIPDTVLTELGDALSAYGLDLNGDGSAVVQVNGYQLSMGAGEEEGSSGASSSSASSAAAVDVYTQMAGLTTLSGDINARTSLIFLTDDPESFQASFELLAAADGSLPEEGSGLEGVELFAFSDCPALDALDLSEETRAYLERFHLSRRGFAEGKTLAEYPDENQALYELLTAGACAR</sequence>
<feature type="transmembrane region" description="Helical" evidence="2">
    <location>
        <begin position="34"/>
        <end position="55"/>
    </location>
</feature>
<keyword evidence="2" id="KW-0472">Membrane</keyword>
<dbReference type="Proteomes" id="UP000824193">
    <property type="component" value="Unassembled WGS sequence"/>
</dbReference>
<name>A0A9D1V2F8_9FIRM</name>
<keyword evidence="2" id="KW-0812">Transmembrane</keyword>
<evidence type="ECO:0000313" key="3">
    <source>
        <dbReference type="EMBL" id="HIX04837.1"/>
    </source>
</evidence>
<reference evidence="3" key="2">
    <citation type="submission" date="2021-04" db="EMBL/GenBank/DDBJ databases">
        <authorList>
            <person name="Gilroy R."/>
        </authorList>
    </citation>
    <scope>NUCLEOTIDE SEQUENCE</scope>
    <source>
        <strain evidence="3">2239</strain>
    </source>
</reference>
<feature type="region of interest" description="Disordered" evidence="1">
    <location>
        <begin position="1"/>
        <end position="23"/>
    </location>
</feature>
<evidence type="ECO:0000256" key="2">
    <source>
        <dbReference type="SAM" id="Phobius"/>
    </source>
</evidence>
<keyword evidence="2" id="KW-1133">Transmembrane helix</keyword>
<proteinExistence type="predicted"/>
<dbReference type="AlphaFoldDB" id="A0A9D1V2F8"/>
<organism evidence="3 4">
    <name type="scientific">Candidatus Allofournierella pullicola</name>
    <dbReference type="NCBI Taxonomy" id="2838596"/>
    <lineage>
        <taxon>Bacteria</taxon>
        <taxon>Bacillati</taxon>
        <taxon>Bacillota</taxon>
        <taxon>Clostridia</taxon>
        <taxon>Eubacteriales</taxon>
        <taxon>Oscillospiraceae</taxon>
        <taxon>Allofournierella</taxon>
    </lineage>
</organism>
<dbReference type="EMBL" id="DXFW01000004">
    <property type="protein sequence ID" value="HIX04837.1"/>
    <property type="molecule type" value="Genomic_DNA"/>
</dbReference>
<feature type="compositionally biased region" description="Basic and acidic residues" evidence="1">
    <location>
        <begin position="11"/>
        <end position="23"/>
    </location>
</feature>
<evidence type="ECO:0000313" key="4">
    <source>
        <dbReference type="Proteomes" id="UP000824193"/>
    </source>
</evidence>
<comment type="caution">
    <text evidence="3">The sequence shown here is derived from an EMBL/GenBank/DDBJ whole genome shotgun (WGS) entry which is preliminary data.</text>
</comment>
<evidence type="ECO:0000256" key="1">
    <source>
        <dbReference type="SAM" id="MobiDB-lite"/>
    </source>
</evidence>
<protein>
    <submittedName>
        <fullName evidence="3">Uncharacterized protein</fullName>
    </submittedName>
</protein>